<evidence type="ECO:0000256" key="2">
    <source>
        <dbReference type="SAM" id="MobiDB-lite"/>
    </source>
</evidence>
<feature type="compositionally biased region" description="Low complexity" evidence="2">
    <location>
        <begin position="86"/>
        <end position="96"/>
    </location>
</feature>
<feature type="region of interest" description="Disordered" evidence="2">
    <location>
        <begin position="43"/>
        <end position="124"/>
    </location>
</feature>
<comment type="caution">
    <text evidence="3">The sequence shown here is derived from an EMBL/GenBank/DDBJ whole genome shotgun (WGS) entry which is preliminary data.</text>
</comment>
<feature type="compositionally biased region" description="Low complexity" evidence="2">
    <location>
        <begin position="391"/>
        <end position="411"/>
    </location>
</feature>
<feature type="compositionally biased region" description="Polar residues" evidence="2">
    <location>
        <begin position="112"/>
        <end position="122"/>
    </location>
</feature>
<keyword evidence="1" id="KW-0175">Coiled coil</keyword>
<name>A0AAN7YLH1_9MYCE</name>
<feature type="coiled-coil region" evidence="1">
    <location>
        <begin position="149"/>
        <end position="211"/>
    </location>
</feature>
<gene>
    <name evidence="3" type="ORF">RB653_009799</name>
</gene>
<accession>A0AAN7YLH1</accession>
<feature type="region of interest" description="Disordered" evidence="2">
    <location>
        <begin position="386"/>
        <end position="420"/>
    </location>
</feature>
<sequence>MYTSQFKSTGLKDVLSFYSTPAVQAATNMNTSSSSILVTPHINTTQPTTTTTTTNISSNIENITPKKNMRDNHFSNGPLTDVKNIQQNQQNSSENSSDNDDDEKNLKVLHGSSPTSSPNFKSPKNKTLKIKRVKSIVNHLPAIKSMDDVVKLQEEITENRDKISNLQQKLSTVQKEKTTIEEEKVNLIKQLKELEDKQKSTEEKEKETKQLLVESENKLNSTIESLHQEFDSKISSITTEHTIIDNKKHQEIFSLKDQLSILQSKNQESLQHLEKIQKENQEKSLFIQNDKLLIEKLESDLKNSCQNNLEITSTLDSTQDTLKSVSKDLFFSTCLSIKLNLLMISKPCNLSTQDLWEQAEASQISSSNYAKWISLKLNEYHNDLPPSSPMKSIYTNKTTTTTTTTSNNISKSPKRNGKKK</sequence>
<reference evidence="3 4" key="1">
    <citation type="submission" date="2023-11" db="EMBL/GenBank/DDBJ databases">
        <title>Dfirmibasis_genome.</title>
        <authorList>
            <person name="Edelbroek B."/>
            <person name="Kjellin J."/>
            <person name="Jerlstrom-Hultqvist J."/>
            <person name="Soderbom F."/>
        </authorList>
    </citation>
    <scope>NUCLEOTIDE SEQUENCE [LARGE SCALE GENOMIC DNA]</scope>
    <source>
        <strain evidence="3 4">TNS-C-14</strain>
    </source>
</reference>
<dbReference type="Proteomes" id="UP001344447">
    <property type="component" value="Unassembled WGS sequence"/>
</dbReference>
<protein>
    <submittedName>
        <fullName evidence="3">Uncharacterized protein</fullName>
    </submittedName>
</protein>
<organism evidence="3 4">
    <name type="scientific">Dictyostelium firmibasis</name>
    <dbReference type="NCBI Taxonomy" id="79012"/>
    <lineage>
        <taxon>Eukaryota</taxon>
        <taxon>Amoebozoa</taxon>
        <taxon>Evosea</taxon>
        <taxon>Eumycetozoa</taxon>
        <taxon>Dictyostelia</taxon>
        <taxon>Dictyosteliales</taxon>
        <taxon>Dictyosteliaceae</taxon>
        <taxon>Dictyostelium</taxon>
    </lineage>
</organism>
<evidence type="ECO:0000256" key="1">
    <source>
        <dbReference type="SAM" id="Coils"/>
    </source>
</evidence>
<evidence type="ECO:0000313" key="3">
    <source>
        <dbReference type="EMBL" id="KAK5574546.1"/>
    </source>
</evidence>
<proteinExistence type="predicted"/>
<dbReference type="AlphaFoldDB" id="A0AAN7YLH1"/>
<dbReference type="EMBL" id="JAVFKY010000006">
    <property type="protein sequence ID" value="KAK5574546.1"/>
    <property type="molecule type" value="Genomic_DNA"/>
</dbReference>
<feature type="compositionally biased region" description="Low complexity" evidence="2">
    <location>
        <begin position="43"/>
        <end position="65"/>
    </location>
</feature>
<evidence type="ECO:0000313" key="4">
    <source>
        <dbReference type="Proteomes" id="UP001344447"/>
    </source>
</evidence>
<keyword evidence="4" id="KW-1185">Reference proteome</keyword>